<dbReference type="Proteomes" id="UP000887566">
    <property type="component" value="Unplaced"/>
</dbReference>
<organism evidence="4 5">
    <name type="scientific">Plectus sambesii</name>
    <dbReference type="NCBI Taxonomy" id="2011161"/>
    <lineage>
        <taxon>Eukaryota</taxon>
        <taxon>Metazoa</taxon>
        <taxon>Ecdysozoa</taxon>
        <taxon>Nematoda</taxon>
        <taxon>Chromadorea</taxon>
        <taxon>Plectida</taxon>
        <taxon>Plectina</taxon>
        <taxon>Plectoidea</taxon>
        <taxon>Plectidae</taxon>
        <taxon>Plectus</taxon>
    </lineage>
</organism>
<dbReference type="Pfam" id="PF00378">
    <property type="entry name" value="ECH_1"/>
    <property type="match status" value="1"/>
</dbReference>
<dbReference type="Gene3D" id="1.10.12.10">
    <property type="entry name" value="Lyase 2-enoyl-coa Hydratase, Chain A, domain 2"/>
    <property type="match status" value="1"/>
</dbReference>
<evidence type="ECO:0000313" key="5">
    <source>
        <dbReference type="WBParaSite" id="PSAMB.scaffold3986size16127.g23111.t1"/>
    </source>
</evidence>
<dbReference type="GO" id="GO:0004165">
    <property type="term" value="F:delta(3)-delta(2)-enoyl-CoA isomerase activity"/>
    <property type="evidence" value="ECO:0007669"/>
    <property type="project" value="UniProtKB-ARBA"/>
</dbReference>
<evidence type="ECO:0000313" key="4">
    <source>
        <dbReference type="Proteomes" id="UP000887566"/>
    </source>
</evidence>
<evidence type="ECO:0000256" key="1">
    <source>
        <dbReference type="ARBA" id="ARBA00004275"/>
    </source>
</evidence>
<dbReference type="WBParaSite" id="PSAMB.scaffold3986size16127.g23111.t1">
    <property type="protein sequence ID" value="PSAMB.scaffold3986size16127.g23111.t1"/>
    <property type="gene ID" value="PSAMB.scaffold3986size16127.g23111"/>
</dbReference>
<dbReference type="InterPro" id="IPR051053">
    <property type="entry name" value="ECH/Chromodomain_protein"/>
</dbReference>
<accession>A0A914WGQ5</accession>
<evidence type="ECO:0000256" key="3">
    <source>
        <dbReference type="ARBA" id="ARBA00023235"/>
    </source>
</evidence>
<proteinExistence type="predicted"/>
<protein>
    <submittedName>
        <fullName evidence="5">Uncharacterized protein</fullName>
    </submittedName>
</protein>
<dbReference type="PANTHER" id="PTHR43684:SF1">
    <property type="entry name" value="ENOYL-COA DELTA ISOMERASE 2"/>
    <property type="match status" value="1"/>
</dbReference>
<keyword evidence="2" id="KW-0576">Peroxisome</keyword>
<dbReference type="PANTHER" id="PTHR43684">
    <property type="match status" value="1"/>
</dbReference>
<dbReference type="SUPFAM" id="SSF52096">
    <property type="entry name" value="ClpP/crotonase"/>
    <property type="match status" value="1"/>
</dbReference>
<dbReference type="InterPro" id="IPR014748">
    <property type="entry name" value="Enoyl-CoA_hydra_C"/>
</dbReference>
<dbReference type="Gene3D" id="3.90.226.10">
    <property type="entry name" value="2-enoyl-CoA Hydratase, Chain A, domain 1"/>
    <property type="match status" value="1"/>
</dbReference>
<dbReference type="InterPro" id="IPR029045">
    <property type="entry name" value="ClpP/crotonase-like_dom_sf"/>
</dbReference>
<evidence type="ECO:0000256" key="2">
    <source>
        <dbReference type="ARBA" id="ARBA00023140"/>
    </source>
</evidence>
<comment type="subcellular location">
    <subcellularLocation>
        <location evidence="1">Peroxisome</location>
    </subcellularLocation>
</comment>
<sequence>MTEFIVTRKEAGIFWIRINRPAKKNAVTPSMYAEITRLLKEASNDSEVLLTALTGTGEYFSSGSDLSRPEGAPDGNDNPFYSYVSALIDHSKPLIALVNGPAIGAAVTVLALFDQVLASDNATFFIPFAQLGITPEACSSYTFPLLMGHQRAASMLLFAEKFSVQQALAVGLVNRVIVDKHFRRESNEFLRSIAKLPHQAIVEGKKLMRGDVRTHLHAVHDLEMIKLAERFKSAQVQAILASKFKAKSKV</sequence>
<dbReference type="CDD" id="cd06558">
    <property type="entry name" value="crotonase-like"/>
    <property type="match status" value="1"/>
</dbReference>
<dbReference type="AlphaFoldDB" id="A0A914WGQ5"/>
<name>A0A914WGQ5_9BILA</name>
<reference evidence="5" key="1">
    <citation type="submission" date="2022-11" db="UniProtKB">
        <authorList>
            <consortium name="WormBaseParasite"/>
        </authorList>
    </citation>
    <scope>IDENTIFICATION</scope>
</reference>
<keyword evidence="3" id="KW-0413">Isomerase</keyword>
<keyword evidence="4" id="KW-1185">Reference proteome</keyword>
<dbReference type="GO" id="GO:0005777">
    <property type="term" value="C:peroxisome"/>
    <property type="evidence" value="ECO:0007669"/>
    <property type="project" value="UniProtKB-SubCell"/>
</dbReference>
<dbReference type="InterPro" id="IPR001753">
    <property type="entry name" value="Enoyl-CoA_hydra/iso"/>
</dbReference>